<evidence type="ECO:0000256" key="1">
    <source>
        <dbReference type="ARBA" id="ARBA00001922"/>
    </source>
</evidence>
<sequence length="303" mass="32261">MSTPTRFTDPHAVDVWDASFRWRSGDLLRDRTIDATWQRVAGALAAGAGAHADRWRQRYIEVFSRWQLLPDERLLRHAGTGRAPTALPEPQACLNLGAFVLAPHSAAARFDHAGFAGVAGLSVRLLDDAVRLCEGERAAAPALSIGVMGLADALAALGLDYRGREAQLAAAAIARTLAFAALESALELGQERGSGANGVAGALAAYWRERALPRELAGPLLQHRRHRRLTRISAQPCLALLANNASIGLAAQRARGGRNRLALSADAALAAQGALAAAMQPWIDAPVEIARGDCEDRLCSHCR</sequence>
<gene>
    <name evidence="6" type="ORF">ABU614_16405</name>
</gene>
<evidence type="ECO:0000259" key="5">
    <source>
        <dbReference type="Pfam" id="PF02867"/>
    </source>
</evidence>
<evidence type="ECO:0000256" key="4">
    <source>
        <dbReference type="ARBA" id="ARBA00023285"/>
    </source>
</evidence>
<keyword evidence="4" id="KW-0170">Cobalt</keyword>
<evidence type="ECO:0000256" key="3">
    <source>
        <dbReference type="ARBA" id="ARBA00023002"/>
    </source>
</evidence>
<proteinExistence type="predicted"/>
<keyword evidence="3" id="KW-0560">Oxidoreductase</keyword>
<dbReference type="RefSeq" id="WP_363796836.1">
    <property type="nucleotide sequence ID" value="NZ_CP159925.1"/>
</dbReference>
<feature type="domain" description="Ribonucleotide reductase large subunit C-terminal" evidence="5">
    <location>
        <begin position="94"/>
        <end position="194"/>
    </location>
</feature>
<dbReference type="SUPFAM" id="SSF51998">
    <property type="entry name" value="PFL-like glycyl radical enzymes"/>
    <property type="match status" value="2"/>
</dbReference>
<protein>
    <recommendedName>
        <fullName evidence="5">Ribonucleotide reductase large subunit C-terminal domain-containing protein</fullName>
    </recommendedName>
</protein>
<dbReference type="GO" id="GO:0031419">
    <property type="term" value="F:cobalamin binding"/>
    <property type="evidence" value="ECO:0007669"/>
    <property type="project" value="UniProtKB-KW"/>
</dbReference>
<dbReference type="PANTHER" id="PTHR43371:SF1">
    <property type="entry name" value="RIBONUCLEOSIDE-DIPHOSPHATE REDUCTASE"/>
    <property type="match status" value="1"/>
</dbReference>
<dbReference type="PANTHER" id="PTHR43371">
    <property type="entry name" value="VITAMIN B12-DEPENDENT RIBONUCLEOTIDE REDUCTASE"/>
    <property type="match status" value="1"/>
</dbReference>
<name>A0AAU8MQS4_9GAMM</name>
<dbReference type="Gene3D" id="3.20.70.20">
    <property type="match status" value="1"/>
</dbReference>
<dbReference type="InterPro" id="IPR000788">
    <property type="entry name" value="RNR_lg_C"/>
</dbReference>
<evidence type="ECO:0000313" key="6">
    <source>
        <dbReference type="EMBL" id="XCO73959.1"/>
    </source>
</evidence>
<comment type="cofactor">
    <cofactor evidence="1">
        <name>adenosylcob(III)alamin</name>
        <dbReference type="ChEBI" id="CHEBI:18408"/>
    </cofactor>
</comment>
<evidence type="ECO:0000256" key="2">
    <source>
        <dbReference type="ARBA" id="ARBA00022628"/>
    </source>
</evidence>
<organism evidence="6">
    <name type="scientific">Lysobacter firmicutimachus</name>
    <dbReference type="NCBI Taxonomy" id="1792846"/>
    <lineage>
        <taxon>Bacteria</taxon>
        <taxon>Pseudomonadati</taxon>
        <taxon>Pseudomonadota</taxon>
        <taxon>Gammaproteobacteria</taxon>
        <taxon>Lysobacterales</taxon>
        <taxon>Lysobacteraceae</taxon>
        <taxon>Lysobacter</taxon>
    </lineage>
</organism>
<accession>A0AAU8MQS4</accession>
<dbReference type="GO" id="GO:0004748">
    <property type="term" value="F:ribonucleoside-diphosphate reductase activity, thioredoxin disulfide as acceptor"/>
    <property type="evidence" value="ECO:0007669"/>
    <property type="project" value="TreeGrafter"/>
</dbReference>
<dbReference type="AlphaFoldDB" id="A0AAU8MQS4"/>
<keyword evidence="2" id="KW-0846">Cobalamin</keyword>
<dbReference type="Pfam" id="PF02867">
    <property type="entry name" value="Ribonuc_red_lgC"/>
    <property type="match status" value="1"/>
</dbReference>
<reference evidence="6" key="1">
    <citation type="submission" date="2024-06" db="EMBL/GenBank/DDBJ databases">
        <authorList>
            <person name="Li S."/>
        </authorList>
    </citation>
    <scope>NUCLEOTIDE SEQUENCE</scope>
    <source>
        <strain evidence="6">SR10</strain>
    </source>
</reference>
<dbReference type="InterPro" id="IPR050862">
    <property type="entry name" value="RdRp_reductase_class-2"/>
</dbReference>
<dbReference type="EMBL" id="CP159925">
    <property type="protein sequence ID" value="XCO73959.1"/>
    <property type="molecule type" value="Genomic_DNA"/>
</dbReference>